<gene>
    <name evidence="2" type="ORF">LCGC14_1122070</name>
</gene>
<comment type="caution">
    <text evidence="2">The sequence shown here is derived from an EMBL/GenBank/DDBJ whole genome shotgun (WGS) entry which is preliminary data.</text>
</comment>
<organism evidence="2">
    <name type="scientific">marine sediment metagenome</name>
    <dbReference type="NCBI Taxonomy" id="412755"/>
    <lineage>
        <taxon>unclassified sequences</taxon>
        <taxon>metagenomes</taxon>
        <taxon>ecological metagenomes</taxon>
    </lineage>
</organism>
<sequence>MSKLTSIDWWMGRTPDQRQRKLQVKKDWADAKIEFHSETKKSDFASRLSRWGWTLLFVVTIPILGLVFGGFVGLGIGVVIAVVYLVSRTTGEST</sequence>
<keyword evidence="1" id="KW-1133">Transmembrane helix</keyword>
<accession>A0A0F9MRG7</accession>
<keyword evidence="1" id="KW-0812">Transmembrane</keyword>
<keyword evidence="1" id="KW-0472">Membrane</keyword>
<name>A0A0F9MRG7_9ZZZZ</name>
<evidence type="ECO:0000256" key="1">
    <source>
        <dbReference type="SAM" id="Phobius"/>
    </source>
</evidence>
<feature type="transmembrane region" description="Helical" evidence="1">
    <location>
        <begin position="53"/>
        <end position="86"/>
    </location>
</feature>
<proteinExistence type="predicted"/>
<reference evidence="2" key="1">
    <citation type="journal article" date="2015" name="Nature">
        <title>Complex archaea that bridge the gap between prokaryotes and eukaryotes.</title>
        <authorList>
            <person name="Spang A."/>
            <person name="Saw J.H."/>
            <person name="Jorgensen S.L."/>
            <person name="Zaremba-Niedzwiedzka K."/>
            <person name="Martijn J."/>
            <person name="Lind A.E."/>
            <person name="van Eijk R."/>
            <person name="Schleper C."/>
            <person name="Guy L."/>
            <person name="Ettema T.J."/>
        </authorList>
    </citation>
    <scope>NUCLEOTIDE SEQUENCE</scope>
</reference>
<evidence type="ECO:0000313" key="2">
    <source>
        <dbReference type="EMBL" id="KKN02002.1"/>
    </source>
</evidence>
<dbReference type="EMBL" id="LAZR01005195">
    <property type="protein sequence ID" value="KKN02002.1"/>
    <property type="molecule type" value="Genomic_DNA"/>
</dbReference>
<protein>
    <submittedName>
        <fullName evidence="2">Uncharacterized protein</fullName>
    </submittedName>
</protein>
<dbReference type="AlphaFoldDB" id="A0A0F9MRG7"/>